<evidence type="ECO:0000256" key="1">
    <source>
        <dbReference type="SAM" id="MobiDB-lite"/>
    </source>
</evidence>
<sequence>MSNPTSNYHLDPSSIQSPDSPIHSDHQSHHPPTTIPITPEIGVVEEMVKEGGFCWILQNIEEEGVAEQKLGGGAHQDQSGWSKTTGVMDL</sequence>
<dbReference type="AlphaFoldDB" id="A0AAV0B0X9"/>
<feature type="region of interest" description="Disordered" evidence="1">
    <location>
        <begin position="1"/>
        <end position="38"/>
    </location>
</feature>
<keyword evidence="3" id="KW-1185">Reference proteome</keyword>
<dbReference type="Proteomes" id="UP001153365">
    <property type="component" value="Unassembled WGS sequence"/>
</dbReference>
<gene>
    <name evidence="2" type="ORF">PPACK8108_LOCUS11862</name>
</gene>
<comment type="caution">
    <text evidence="2">The sequence shown here is derived from an EMBL/GenBank/DDBJ whole genome shotgun (WGS) entry which is preliminary data.</text>
</comment>
<dbReference type="EMBL" id="CALTRL010002788">
    <property type="protein sequence ID" value="CAH7676766.1"/>
    <property type="molecule type" value="Genomic_DNA"/>
</dbReference>
<organism evidence="2 3">
    <name type="scientific">Phakopsora pachyrhizi</name>
    <name type="common">Asian soybean rust disease fungus</name>
    <dbReference type="NCBI Taxonomy" id="170000"/>
    <lineage>
        <taxon>Eukaryota</taxon>
        <taxon>Fungi</taxon>
        <taxon>Dikarya</taxon>
        <taxon>Basidiomycota</taxon>
        <taxon>Pucciniomycotina</taxon>
        <taxon>Pucciniomycetes</taxon>
        <taxon>Pucciniales</taxon>
        <taxon>Phakopsoraceae</taxon>
        <taxon>Phakopsora</taxon>
    </lineage>
</organism>
<reference evidence="2" key="1">
    <citation type="submission" date="2022-06" db="EMBL/GenBank/DDBJ databases">
        <authorList>
            <consortium name="SYNGENTA / RWTH Aachen University"/>
        </authorList>
    </citation>
    <scope>NUCLEOTIDE SEQUENCE</scope>
</reference>
<name>A0AAV0B0X9_PHAPC</name>
<accession>A0AAV0B0X9</accession>
<feature type="compositionally biased region" description="Polar residues" evidence="1">
    <location>
        <begin position="76"/>
        <end position="90"/>
    </location>
</feature>
<protein>
    <submittedName>
        <fullName evidence="2">Uncharacterized protein</fullName>
    </submittedName>
</protein>
<evidence type="ECO:0000313" key="3">
    <source>
        <dbReference type="Proteomes" id="UP001153365"/>
    </source>
</evidence>
<evidence type="ECO:0000313" key="2">
    <source>
        <dbReference type="EMBL" id="CAH7676766.1"/>
    </source>
</evidence>
<feature type="region of interest" description="Disordered" evidence="1">
    <location>
        <begin position="68"/>
        <end position="90"/>
    </location>
</feature>
<feature type="compositionally biased region" description="Low complexity" evidence="1">
    <location>
        <begin position="11"/>
        <end position="21"/>
    </location>
</feature>
<proteinExistence type="predicted"/>